<dbReference type="SUPFAM" id="SSF52540">
    <property type="entry name" value="P-loop containing nucleoside triphosphate hydrolases"/>
    <property type="match status" value="1"/>
</dbReference>
<dbReference type="AlphaFoldDB" id="A0A344TT44"/>
<name>A0A344TT44_9BACT</name>
<geneLocation type="plasmid" evidence="2 3">
    <name>unnamed1</name>
</geneLocation>
<dbReference type="KEGG" id="run:DR864_28495"/>
<dbReference type="PANTHER" id="PTHR36766">
    <property type="entry name" value="PLANT BROAD-SPECTRUM MILDEW RESISTANCE PROTEIN RPW8"/>
    <property type="match status" value="1"/>
</dbReference>
<dbReference type="GO" id="GO:0043531">
    <property type="term" value="F:ADP binding"/>
    <property type="evidence" value="ECO:0007669"/>
    <property type="project" value="InterPro"/>
</dbReference>
<dbReference type="Proteomes" id="UP000251993">
    <property type="component" value="Plasmid unnamed1"/>
</dbReference>
<keyword evidence="3" id="KW-1185">Reference proteome</keyword>
<evidence type="ECO:0000259" key="1">
    <source>
        <dbReference type="Pfam" id="PF00931"/>
    </source>
</evidence>
<dbReference type="Pfam" id="PF00931">
    <property type="entry name" value="NB-ARC"/>
    <property type="match status" value="1"/>
</dbReference>
<dbReference type="OrthoDB" id="890448at2"/>
<dbReference type="EMBL" id="CP030851">
    <property type="protein sequence ID" value="AXE21815.1"/>
    <property type="molecule type" value="Genomic_DNA"/>
</dbReference>
<dbReference type="InterPro" id="IPR027417">
    <property type="entry name" value="P-loop_NTPase"/>
</dbReference>
<feature type="domain" description="NB-ARC" evidence="1">
    <location>
        <begin position="276"/>
        <end position="440"/>
    </location>
</feature>
<proteinExistence type="predicted"/>
<keyword evidence="2" id="KW-0614">Plasmid</keyword>
<reference evidence="2 3" key="1">
    <citation type="submission" date="2018-07" db="EMBL/GenBank/DDBJ databases">
        <title>Genome sequencing of Runella.</title>
        <authorList>
            <person name="Baek M.-G."/>
            <person name="Yi H."/>
        </authorList>
    </citation>
    <scope>NUCLEOTIDE SEQUENCE [LARGE SCALE GENOMIC DNA]</scope>
    <source>
        <strain evidence="2 3">HYN0085</strain>
        <plasmid evidence="2 3">unnamed1</plasmid>
    </source>
</reference>
<evidence type="ECO:0000313" key="3">
    <source>
        <dbReference type="Proteomes" id="UP000251993"/>
    </source>
</evidence>
<dbReference type="InterPro" id="IPR002182">
    <property type="entry name" value="NB-ARC"/>
</dbReference>
<dbReference type="RefSeq" id="WP_114070556.1">
    <property type="nucleotide sequence ID" value="NZ_CP030851.1"/>
</dbReference>
<gene>
    <name evidence="2" type="ORF">DR864_28495</name>
</gene>
<sequence length="569" mass="65905">MDYIRKQVQQRIEFLQSMGEKSALKIHYQARFEYILVYLVGYLWNKNIDKLDYEDKEYVFQNIIKPTIGSIVSICRKLDIDKEIFKSGKLNQAFEKYPSVRNELLGHGFVYEDAPEKVLTALQELYDSISYSNLPILIENVDLIFVTSFDSNIYKGISYKSDGTNYSPWSCPKNIHEFKTNSLYGSYGLNQYFRLSPFVEMSAFGREIYFFNSIDEKLTGNVKYNRLLETGILYKEWEEFCELDITNDGIKIKSHNGTIRNVYENNYKKYIDIGIKRRLKDFLLKNKSSVCATVWGHGGVGKTATIQSLCEDLANDERKFFDYIVFLSAKDRKYDYYTGNIEEISDKIATLPELIKGINKVLFNNDDDDDPSAIVDIKGKKLLLVIDDFETFPKEEKDKIDLFISELNTNNHKVIITTRAANINIGQEFQTNELTENETTRFLLEVIKNEELGNEITIKQQLETTEKSHMVFEITSGRPLFIFQFAFILGQKGFADAINYKIKEGDTAISFLFGRIYEYLSPKAKDLFVVLSLLDDLSNVIEKAQYILNLEHEPDIFNSAVNELVKLKL</sequence>
<organism evidence="2 3">
    <name type="scientific">Runella rosea</name>
    <dbReference type="NCBI Taxonomy" id="2259595"/>
    <lineage>
        <taxon>Bacteria</taxon>
        <taxon>Pseudomonadati</taxon>
        <taxon>Bacteroidota</taxon>
        <taxon>Cytophagia</taxon>
        <taxon>Cytophagales</taxon>
        <taxon>Spirosomataceae</taxon>
        <taxon>Runella</taxon>
    </lineage>
</organism>
<accession>A0A344TT44</accession>
<evidence type="ECO:0000313" key="2">
    <source>
        <dbReference type="EMBL" id="AXE21815.1"/>
    </source>
</evidence>
<protein>
    <recommendedName>
        <fullName evidence="1">NB-ARC domain-containing protein</fullName>
    </recommendedName>
</protein>
<dbReference type="Gene3D" id="3.40.50.300">
    <property type="entry name" value="P-loop containing nucleotide triphosphate hydrolases"/>
    <property type="match status" value="1"/>
</dbReference>